<keyword evidence="4" id="KW-1185">Reference proteome</keyword>
<dbReference type="eggNOG" id="COG4781">
    <property type="taxonomic scope" value="Bacteria"/>
</dbReference>
<dbReference type="EC" id="3.1.4.46" evidence="3"/>
<keyword evidence="3" id="KW-0378">Hydrolase</keyword>
<feature type="transmembrane region" description="Helical" evidence="1">
    <location>
        <begin position="317"/>
        <end position="338"/>
    </location>
</feature>
<dbReference type="Proteomes" id="UP000005850">
    <property type="component" value="Chromosome"/>
</dbReference>
<feature type="transmembrane region" description="Helical" evidence="1">
    <location>
        <begin position="23"/>
        <end position="45"/>
    </location>
</feature>
<protein>
    <submittedName>
        <fullName evidence="3">Glycerophosphoryl diester phosphodiesterase</fullName>
        <ecNumber evidence="3">3.1.4.46</ecNumber>
    </submittedName>
</protein>
<feature type="transmembrane region" description="Helical" evidence="1">
    <location>
        <begin position="251"/>
        <end position="276"/>
    </location>
</feature>
<dbReference type="PANTHER" id="PTHR46211">
    <property type="entry name" value="GLYCEROPHOSPHORYL DIESTER PHOSPHODIESTERASE"/>
    <property type="match status" value="1"/>
</dbReference>
<sequence length="604" mass="69414">MNLFKYVWKTLKYSFWNILLFEIMYRLFTIIIVIPFLSVVLKNLIQQSGYTYAANKDLLYFFLTEYGILASVLLMIFSVLIIFYEFAVLILLIYYAGKEQKVHLRFVLRKALSPLQALFTFSLPVFALYLLLLRPLMKLGVSSTLLPTLAIPNFITGELFKMEYGVYLYIGVLFVVFCINIRWMFALPIIVLEEKSFWRAAKKSGEIVKKNLGRIVVVALFTIAGLFLLFLSVDGVSELLYRLSTSTGNGYLAALGAIVYTHLIYIFAIFLTPLMLSIMTWFYIRKAGEEEIHVMDDPHVCPDKHPTFVKRHKYKLLISYMAIISVIIIAVVNFLYVFPAFEHKPITMAHRGATEKGVENTLEAIQGAIDAHADYAEIDILQTKDKQLVVIHDINLARLAGVDKHVYDMTLAELREVTLRQGRDTGKISTLDEVIKYAKNKIKLNIEVKLHGHEQEQEVITDLLRIIKENSFETECVIQSLHDTVVYNVKKANPNLQVGFVLFANRTGLKDLPGDFFVMEEYMLNKSVLKEAKSLNKAVYVWTANSYDAIYTFLKMGVDGVITDYPEYVHEAIWQITQEHKQYGPFRVATEAMESMFDKIIRIE</sequence>
<organism evidence="3 4">
    <name type="scientific">Brevibacillus laterosporus LMG 15441</name>
    <dbReference type="NCBI Taxonomy" id="1042163"/>
    <lineage>
        <taxon>Bacteria</taxon>
        <taxon>Bacillati</taxon>
        <taxon>Bacillota</taxon>
        <taxon>Bacilli</taxon>
        <taxon>Bacillales</taxon>
        <taxon>Paenibacillaceae</taxon>
        <taxon>Brevibacillus</taxon>
    </lineage>
</organism>
<reference evidence="3 4" key="1">
    <citation type="journal article" date="2011" name="J. Bacteriol.">
        <title>Genome sequence of Brevibacillus laterosporus LMG 15441, a pathogen of invertebrates.</title>
        <authorList>
            <person name="Djukic M."/>
            <person name="Poehlein A."/>
            <person name="Thurmer A."/>
            <person name="Daniel R."/>
        </authorList>
    </citation>
    <scope>NUCLEOTIDE SEQUENCE [LARGE SCALE GENOMIC DNA]</scope>
    <source>
        <strain evidence="3 4">LMG 15441</strain>
    </source>
</reference>
<accession>A0A075R148</accession>
<dbReference type="KEGG" id="blr:BRLA_c012690"/>
<dbReference type="AlphaFoldDB" id="A0A075R148"/>
<proteinExistence type="predicted"/>
<dbReference type="PANTHER" id="PTHR46211:SF8">
    <property type="entry name" value="PHOSPHODIESTERASE"/>
    <property type="match status" value="1"/>
</dbReference>
<dbReference type="InterPro" id="IPR017946">
    <property type="entry name" value="PLC-like_Pdiesterase_TIM-brl"/>
</dbReference>
<feature type="transmembrane region" description="Helical" evidence="1">
    <location>
        <begin position="166"/>
        <end position="191"/>
    </location>
</feature>
<dbReference type="EMBL" id="CP007806">
    <property type="protein sequence ID" value="AIG25609.1"/>
    <property type="molecule type" value="Genomic_DNA"/>
</dbReference>
<dbReference type="Pfam" id="PF10110">
    <property type="entry name" value="GPDPase_memb"/>
    <property type="match status" value="1"/>
</dbReference>
<feature type="transmembrane region" description="Helical" evidence="1">
    <location>
        <begin position="66"/>
        <end position="95"/>
    </location>
</feature>
<evidence type="ECO:0000259" key="2">
    <source>
        <dbReference type="PROSITE" id="PS51704"/>
    </source>
</evidence>
<keyword evidence="1" id="KW-0472">Membrane</keyword>
<dbReference type="GO" id="GO:0006629">
    <property type="term" value="P:lipid metabolic process"/>
    <property type="evidence" value="ECO:0007669"/>
    <property type="project" value="InterPro"/>
</dbReference>
<gene>
    <name evidence="3" type="ORF">BRLA_c012690</name>
</gene>
<dbReference type="eggNOG" id="COG0584">
    <property type="taxonomic scope" value="Bacteria"/>
</dbReference>
<dbReference type="InterPro" id="IPR018476">
    <property type="entry name" value="GlyceroP-diester-Pdiesterase_M"/>
</dbReference>
<feature type="transmembrane region" description="Helical" evidence="1">
    <location>
        <begin position="115"/>
        <end position="132"/>
    </location>
</feature>
<dbReference type="Gene3D" id="3.20.20.190">
    <property type="entry name" value="Phosphatidylinositol (PI) phosphodiesterase"/>
    <property type="match status" value="1"/>
</dbReference>
<dbReference type="RefSeq" id="WP_003338363.1">
    <property type="nucleotide sequence ID" value="NZ_CP007806.1"/>
</dbReference>
<dbReference type="SUPFAM" id="SSF51695">
    <property type="entry name" value="PLC-like phosphodiesterases"/>
    <property type="match status" value="1"/>
</dbReference>
<evidence type="ECO:0000256" key="1">
    <source>
        <dbReference type="SAM" id="Phobius"/>
    </source>
</evidence>
<feature type="transmembrane region" description="Helical" evidence="1">
    <location>
        <begin position="212"/>
        <end position="231"/>
    </location>
</feature>
<dbReference type="HOGENOM" id="CLU_030006_15_2_9"/>
<dbReference type="STRING" id="1042163.BRLA_c012690"/>
<feature type="domain" description="GP-PDE" evidence="2">
    <location>
        <begin position="345"/>
        <end position="573"/>
    </location>
</feature>
<dbReference type="CDD" id="cd08579">
    <property type="entry name" value="GDPD_memb_like"/>
    <property type="match status" value="1"/>
</dbReference>
<dbReference type="InterPro" id="IPR030395">
    <property type="entry name" value="GP_PDE_dom"/>
</dbReference>
<name>A0A075R148_BRELA</name>
<dbReference type="PROSITE" id="PS51704">
    <property type="entry name" value="GP_PDE"/>
    <property type="match status" value="1"/>
</dbReference>
<evidence type="ECO:0000313" key="4">
    <source>
        <dbReference type="Proteomes" id="UP000005850"/>
    </source>
</evidence>
<dbReference type="GO" id="GO:0008889">
    <property type="term" value="F:glycerophosphodiester phosphodiesterase activity"/>
    <property type="evidence" value="ECO:0007669"/>
    <property type="project" value="UniProtKB-EC"/>
</dbReference>
<dbReference type="Pfam" id="PF03009">
    <property type="entry name" value="GDPD"/>
    <property type="match status" value="1"/>
</dbReference>
<evidence type="ECO:0000313" key="3">
    <source>
        <dbReference type="EMBL" id="AIG25609.1"/>
    </source>
</evidence>
<keyword evidence="1" id="KW-1133">Transmembrane helix</keyword>
<keyword evidence="1" id="KW-0812">Transmembrane</keyword>